<proteinExistence type="predicted"/>
<dbReference type="EMBL" id="CAJNOR010007188">
    <property type="protein sequence ID" value="CAF1612499.1"/>
    <property type="molecule type" value="Genomic_DNA"/>
</dbReference>
<evidence type="ECO:0000313" key="3">
    <source>
        <dbReference type="Proteomes" id="UP000663828"/>
    </source>
</evidence>
<organism evidence="2 3">
    <name type="scientific">Adineta ricciae</name>
    <name type="common">Rotifer</name>
    <dbReference type="NCBI Taxonomy" id="249248"/>
    <lineage>
        <taxon>Eukaryota</taxon>
        <taxon>Metazoa</taxon>
        <taxon>Spiralia</taxon>
        <taxon>Gnathifera</taxon>
        <taxon>Rotifera</taxon>
        <taxon>Eurotatoria</taxon>
        <taxon>Bdelloidea</taxon>
        <taxon>Adinetida</taxon>
        <taxon>Adinetidae</taxon>
        <taxon>Adineta</taxon>
    </lineage>
</organism>
<feature type="region of interest" description="Disordered" evidence="1">
    <location>
        <begin position="13"/>
        <end position="39"/>
    </location>
</feature>
<comment type="caution">
    <text evidence="2">The sequence shown here is derived from an EMBL/GenBank/DDBJ whole genome shotgun (WGS) entry which is preliminary data.</text>
</comment>
<evidence type="ECO:0000313" key="2">
    <source>
        <dbReference type="EMBL" id="CAF1612499.1"/>
    </source>
</evidence>
<dbReference type="AlphaFoldDB" id="A0A816BMN7"/>
<keyword evidence="3" id="KW-1185">Reference proteome</keyword>
<gene>
    <name evidence="2" type="ORF">XAT740_LOCUS49089</name>
</gene>
<accession>A0A816BMN7</accession>
<protein>
    <submittedName>
        <fullName evidence="2">Uncharacterized protein</fullName>
    </submittedName>
</protein>
<name>A0A816BMN7_ADIRI</name>
<evidence type="ECO:0000256" key="1">
    <source>
        <dbReference type="SAM" id="MobiDB-lite"/>
    </source>
</evidence>
<sequence length="104" mass="12285">MLSIPTIPECRMASRIESDNVTSDPESVKTDVPKAKSTKCSKRENELIIHYTHEQRFRAYKRDLHQLWNETYRSTPIIHTRLIVGNRNNRTLAREMICHQPKRP</sequence>
<reference evidence="2" key="1">
    <citation type="submission" date="2021-02" db="EMBL/GenBank/DDBJ databases">
        <authorList>
            <person name="Nowell W R."/>
        </authorList>
    </citation>
    <scope>NUCLEOTIDE SEQUENCE</scope>
</reference>
<dbReference type="Proteomes" id="UP000663828">
    <property type="component" value="Unassembled WGS sequence"/>
</dbReference>